<dbReference type="Pfam" id="PF11042">
    <property type="entry name" value="DUF2750"/>
    <property type="match status" value="1"/>
</dbReference>
<organism evidence="1 2">
    <name type="scientific">Blastopirellula retiformator</name>
    <dbReference type="NCBI Taxonomy" id="2527970"/>
    <lineage>
        <taxon>Bacteria</taxon>
        <taxon>Pseudomonadati</taxon>
        <taxon>Planctomycetota</taxon>
        <taxon>Planctomycetia</taxon>
        <taxon>Pirellulales</taxon>
        <taxon>Pirellulaceae</taxon>
        <taxon>Blastopirellula</taxon>
    </lineage>
</organism>
<dbReference type="AlphaFoldDB" id="A0A5C5V2H8"/>
<evidence type="ECO:0000313" key="1">
    <source>
        <dbReference type="EMBL" id="TWT31915.1"/>
    </source>
</evidence>
<dbReference type="EMBL" id="SJPF01000004">
    <property type="protein sequence ID" value="TWT31915.1"/>
    <property type="molecule type" value="Genomic_DNA"/>
</dbReference>
<reference evidence="1 2" key="1">
    <citation type="submission" date="2019-02" db="EMBL/GenBank/DDBJ databases">
        <title>Deep-cultivation of Planctomycetes and their phenomic and genomic characterization uncovers novel biology.</title>
        <authorList>
            <person name="Wiegand S."/>
            <person name="Jogler M."/>
            <person name="Boedeker C."/>
            <person name="Pinto D."/>
            <person name="Vollmers J."/>
            <person name="Rivas-Marin E."/>
            <person name="Kohn T."/>
            <person name="Peeters S.H."/>
            <person name="Heuer A."/>
            <person name="Rast P."/>
            <person name="Oberbeckmann S."/>
            <person name="Bunk B."/>
            <person name="Jeske O."/>
            <person name="Meyerdierks A."/>
            <person name="Storesund J.E."/>
            <person name="Kallscheuer N."/>
            <person name="Luecker S."/>
            <person name="Lage O.M."/>
            <person name="Pohl T."/>
            <person name="Merkel B.J."/>
            <person name="Hornburger P."/>
            <person name="Mueller R.-W."/>
            <person name="Bruemmer F."/>
            <person name="Labrenz M."/>
            <person name="Spormann A.M."/>
            <person name="Op Den Camp H."/>
            <person name="Overmann J."/>
            <person name="Amann R."/>
            <person name="Jetten M.S.M."/>
            <person name="Mascher T."/>
            <person name="Medema M.H."/>
            <person name="Devos D.P."/>
            <person name="Kaster A.-K."/>
            <person name="Ovreas L."/>
            <person name="Rohde M."/>
            <person name="Galperin M.Y."/>
            <person name="Jogler C."/>
        </authorList>
    </citation>
    <scope>NUCLEOTIDE SEQUENCE [LARGE SCALE GENOMIC DNA]</scope>
    <source>
        <strain evidence="1 2">Enr8</strain>
    </source>
</reference>
<gene>
    <name evidence="1" type="ORF">Enr8_38410</name>
</gene>
<keyword evidence="2" id="KW-1185">Reference proteome</keyword>
<dbReference type="InterPro" id="IPR021284">
    <property type="entry name" value="DUF2750"/>
</dbReference>
<comment type="caution">
    <text evidence="1">The sequence shown here is derived from an EMBL/GenBank/DDBJ whole genome shotgun (WGS) entry which is preliminary data.</text>
</comment>
<proteinExistence type="predicted"/>
<evidence type="ECO:0000313" key="2">
    <source>
        <dbReference type="Proteomes" id="UP000318878"/>
    </source>
</evidence>
<dbReference type="RefSeq" id="WP_146434441.1">
    <property type="nucleotide sequence ID" value="NZ_SJPF01000004.1"/>
</dbReference>
<evidence type="ECO:0008006" key="3">
    <source>
        <dbReference type="Google" id="ProtNLM"/>
    </source>
</evidence>
<protein>
    <recommendedName>
        <fullName evidence="3">DUF2750 domain-containing protein</fullName>
    </recommendedName>
</protein>
<name>A0A5C5V2H8_9BACT</name>
<sequence length="119" mass="13886">MFSSKRLNAVDLGGEDRLQIFLRTVRENKELWGLYADGWAETIDDDRKKGFVVFPDQEHAQLCATDKWKRYSPKSIKLSSFVERFLDKLTKQKYTVAVFPTPFDRAVQVDPQTIRSELL</sequence>
<dbReference type="Proteomes" id="UP000318878">
    <property type="component" value="Unassembled WGS sequence"/>
</dbReference>
<dbReference type="OrthoDB" id="2936081at2"/>
<accession>A0A5C5V2H8</accession>